<dbReference type="Proteomes" id="UP000682802">
    <property type="component" value="Chromosome 1"/>
</dbReference>
<name>A0ABX8GYF7_9BACT</name>
<keyword evidence="3 7" id="KW-1134">Transmembrane beta strand</keyword>
<keyword evidence="11" id="KW-1185">Reference proteome</keyword>
<sequence length="1041" mass="114501">MKLLLQSKQLVALFLGMLLFMSAGLVSAQERIVSGTITDSKDGSALPGVNVKIKGSSTGTITDFDGQFKLSLDADATEIIFSFIGYTAKTVVIGQQTTFNVKLDEDVEQLEEVVVVGYQVQKKSVVTGAIASVKSEDITQTPVQNAAQSLQGKTPGVLVTPVSGQPGAGIDIRVRGTGSNGSNSPLYVVDGVQMDNINFLNPNDIESIEVLKDAASAAIYGSRGANGVVLVSTKKGKEGRTIVSYDGYYGVQEPWRKTPVMNANEYMMFHNEGAINGGKNPRFSSDDMANNQTDTNWQDEMFKSAPIQSHNVQMTGGTENSQFMASVGYFGQKGIVAPEKSNFDRYTVRLNSSHKISEYFKAGSNITFSREEKAGINEQNQFGGVLQNALLHDPLTTVWQDDPAVIALYDTFAIKPANKNGRYYAISDQELREITNPMARINNTYSEDASNKFLGNIFIEVTPGIKGLRFRTDAGIDVGNWYNRNYNPEAYYNDVAKTATSGINQQAGNYLTFQWENVLTYDLDLGEGHKLNFLAGTTLRNSSGRDQGSARNDLQIPGWENAWVSNGADNDTQKAWGSNWEHRLVSFFGKVGYDYKDKYLLSATARYDGSSNFGPNNKFGFFPSVQAGWILSQEEFLKSSDVVNFLKLRASWGRVGNENIGSFGYLELFGNTPSYPIGTSQNMVPGYGITRMSNPDLKWEAAEEINVGIDAGFLDDKITTTLDVYSRERQDLLGTQPVPGFTGVGGPLYNLGTVTNQGIEASVTYSKRDGDFHFDITANASYNDNKVTQIANGDGKVYGPGLFGVEGQLMMEEGHALPYFYGFKTDGIFQNQGDIDAHAKEGNPIQPEAQPGDIKYVDINGDGKIDINDRTDIGSPVHSWMYGLNVRMDYKGFDFSMFWQGQAGGKLVNGTTRPSDLLEVQNYPVRYLDRWTGEGTTNEFPRFTYADQNKNFTRINDMVHIEDASYLRLKNLQIGYTLPQQISKKAGMSKLRVYVSGNNLITITDYSGMDPEVAHGGSWTGFDNGSYPQARAYLLGLNVTF</sequence>
<evidence type="ECO:0000256" key="3">
    <source>
        <dbReference type="ARBA" id="ARBA00022452"/>
    </source>
</evidence>
<dbReference type="InterPro" id="IPR023997">
    <property type="entry name" value="TonB-dep_OMP_SusC/RagA_CS"/>
</dbReference>
<dbReference type="RefSeq" id="WP_144072563.1">
    <property type="nucleotide sequence ID" value="NZ_CP076128.1"/>
</dbReference>
<evidence type="ECO:0000259" key="9">
    <source>
        <dbReference type="Pfam" id="PF07715"/>
    </source>
</evidence>
<dbReference type="Gene3D" id="2.40.170.20">
    <property type="entry name" value="TonB-dependent receptor, beta-barrel domain"/>
    <property type="match status" value="1"/>
</dbReference>
<keyword evidence="8" id="KW-0732">Signal</keyword>
<evidence type="ECO:0000313" key="11">
    <source>
        <dbReference type="Proteomes" id="UP000682802"/>
    </source>
</evidence>
<dbReference type="NCBIfam" id="TIGR04057">
    <property type="entry name" value="SusC_RagA_signa"/>
    <property type="match status" value="1"/>
</dbReference>
<organism evidence="10 11">
    <name type="scientific">Flammeovirga kamogawensis</name>
    <dbReference type="NCBI Taxonomy" id="373891"/>
    <lineage>
        <taxon>Bacteria</taxon>
        <taxon>Pseudomonadati</taxon>
        <taxon>Bacteroidota</taxon>
        <taxon>Cytophagia</taxon>
        <taxon>Cytophagales</taxon>
        <taxon>Flammeovirgaceae</taxon>
        <taxon>Flammeovirga</taxon>
    </lineage>
</organism>
<proteinExistence type="inferred from homology"/>
<dbReference type="EMBL" id="CP076128">
    <property type="protein sequence ID" value="QWG08649.1"/>
    <property type="molecule type" value="Genomic_DNA"/>
</dbReference>
<dbReference type="SUPFAM" id="SSF56935">
    <property type="entry name" value="Porins"/>
    <property type="match status" value="1"/>
</dbReference>
<evidence type="ECO:0000256" key="7">
    <source>
        <dbReference type="PROSITE-ProRule" id="PRU01360"/>
    </source>
</evidence>
<evidence type="ECO:0000256" key="1">
    <source>
        <dbReference type="ARBA" id="ARBA00004571"/>
    </source>
</evidence>
<dbReference type="InterPro" id="IPR037066">
    <property type="entry name" value="Plug_dom_sf"/>
</dbReference>
<protein>
    <submittedName>
        <fullName evidence="10">TonB-dependent receptor</fullName>
    </submittedName>
</protein>
<dbReference type="InterPro" id="IPR008969">
    <property type="entry name" value="CarboxyPept-like_regulatory"/>
</dbReference>
<dbReference type="PROSITE" id="PS52016">
    <property type="entry name" value="TONB_DEPENDENT_REC_3"/>
    <property type="match status" value="1"/>
</dbReference>
<comment type="similarity">
    <text evidence="7">Belongs to the TonB-dependent receptor family.</text>
</comment>
<keyword evidence="5 7" id="KW-0472">Membrane</keyword>
<feature type="chain" id="PRO_5045502251" evidence="8">
    <location>
        <begin position="29"/>
        <end position="1041"/>
    </location>
</feature>
<evidence type="ECO:0000256" key="4">
    <source>
        <dbReference type="ARBA" id="ARBA00022692"/>
    </source>
</evidence>
<dbReference type="Gene3D" id="2.170.130.10">
    <property type="entry name" value="TonB-dependent receptor, plug domain"/>
    <property type="match status" value="1"/>
</dbReference>
<dbReference type="InterPro" id="IPR023996">
    <property type="entry name" value="TonB-dep_OMP_SusC/RagA"/>
</dbReference>
<reference evidence="10 11" key="1">
    <citation type="submission" date="2021-05" db="EMBL/GenBank/DDBJ databases">
        <title>Comparative genomic studies on the polysaccharide-degrading batcterial strains of the Flammeovirga genus.</title>
        <authorList>
            <person name="Zewei F."/>
            <person name="Zheng Z."/>
            <person name="Yu L."/>
            <person name="Ruyue G."/>
            <person name="Yanhong M."/>
            <person name="Yuanyuan C."/>
            <person name="Jingyan G."/>
            <person name="Wenjun H."/>
        </authorList>
    </citation>
    <scope>NUCLEOTIDE SEQUENCE [LARGE SCALE GENOMIC DNA]</scope>
    <source>
        <strain evidence="10 11">YS10</strain>
    </source>
</reference>
<dbReference type="Gene3D" id="2.60.40.1120">
    <property type="entry name" value="Carboxypeptidase-like, regulatory domain"/>
    <property type="match status" value="1"/>
</dbReference>
<feature type="domain" description="TonB-dependent receptor plug" evidence="9">
    <location>
        <begin position="125"/>
        <end position="228"/>
    </location>
</feature>
<dbReference type="NCBIfam" id="TIGR04056">
    <property type="entry name" value="OMP_RagA_SusC"/>
    <property type="match status" value="1"/>
</dbReference>
<feature type="signal peptide" evidence="8">
    <location>
        <begin position="1"/>
        <end position="28"/>
    </location>
</feature>
<comment type="subcellular location">
    <subcellularLocation>
        <location evidence="1 7">Cell outer membrane</location>
        <topology evidence="1 7">Multi-pass membrane protein</topology>
    </subcellularLocation>
</comment>
<evidence type="ECO:0000256" key="6">
    <source>
        <dbReference type="ARBA" id="ARBA00023237"/>
    </source>
</evidence>
<evidence type="ECO:0000256" key="8">
    <source>
        <dbReference type="SAM" id="SignalP"/>
    </source>
</evidence>
<evidence type="ECO:0000256" key="5">
    <source>
        <dbReference type="ARBA" id="ARBA00023136"/>
    </source>
</evidence>
<dbReference type="Pfam" id="PF07715">
    <property type="entry name" value="Plug"/>
    <property type="match status" value="1"/>
</dbReference>
<dbReference type="InterPro" id="IPR039426">
    <property type="entry name" value="TonB-dep_rcpt-like"/>
</dbReference>
<gene>
    <name evidence="10" type="ORF">KM029_06845</name>
</gene>
<evidence type="ECO:0000256" key="2">
    <source>
        <dbReference type="ARBA" id="ARBA00022448"/>
    </source>
</evidence>
<evidence type="ECO:0000313" key="10">
    <source>
        <dbReference type="EMBL" id="QWG08649.1"/>
    </source>
</evidence>
<accession>A0ABX8GYF7</accession>
<dbReference type="SUPFAM" id="SSF49464">
    <property type="entry name" value="Carboxypeptidase regulatory domain-like"/>
    <property type="match status" value="1"/>
</dbReference>
<keyword evidence="6 7" id="KW-0998">Cell outer membrane</keyword>
<dbReference type="Pfam" id="PF13715">
    <property type="entry name" value="CarbopepD_reg_2"/>
    <property type="match status" value="1"/>
</dbReference>
<keyword evidence="2 7" id="KW-0813">Transport</keyword>
<keyword evidence="10" id="KW-0675">Receptor</keyword>
<dbReference type="InterPro" id="IPR012910">
    <property type="entry name" value="Plug_dom"/>
</dbReference>
<dbReference type="InterPro" id="IPR036942">
    <property type="entry name" value="Beta-barrel_TonB_sf"/>
</dbReference>
<keyword evidence="4 7" id="KW-0812">Transmembrane</keyword>